<keyword evidence="4 6" id="KW-0808">Transferase</keyword>
<dbReference type="PANTHER" id="PTHR46111:SF1">
    <property type="entry name" value="RIBOSOMAL RNA SMALL SUBUNIT METHYLTRANSFERASE I"/>
    <property type="match status" value="1"/>
</dbReference>
<keyword evidence="2 6" id="KW-0698">rRNA processing</keyword>
<dbReference type="NCBIfam" id="TIGR00096">
    <property type="entry name" value="16S rRNA (cytidine(1402)-2'-O)-methyltransferase"/>
    <property type="match status" value="1"/>
</dbReference>
<evidence type="ECO:0000256" key="6">
    <source>
        <dbReference type="HAMAP-Rule" id="MF_01877"/>
    </source>
</evidence>
<evidence type="ECO:0000256" key="5">
    <source>
        <dbReference type="ARBA" id="ARBA00022691"/>
    </source>
</evidence>
<evidence type="ECO:0000259" key="7">
    <source>
        <dbReference type="Pfam" id="PF00590"/>
    </source>
</evidence>
<dbReference type="AlphaFoldDB" id="A0A2L0FBX2"/>
<dbReference type="EMBL" id="CP012673">
    <property type="protein sequence ID" value="AUX48972.1"/>
    <property type="molecule type" value="Genomic_DNA"/>
</dbReference>
<dbReference type="GO" id="GO:0005737">
    <property type="term" value="C:cytoplasm"/>
    <property type="evidence" value="ECO:0007669"/>
    <property type="project" value="UniProtKB-SubCell"/>
</dbReference>
<keyword evidence="5 6" id="KW-0949">S-adenosyl-L-methionine</keyword>
<dbReference type="Gene3D" id="3.40.1010.10">
    <property type="entry name" value="Cobalt-precorrin-4 Transmethylase, Domain 1"/>
    <property type="match status" value="1"/>
</dbReference>
<dbReference type="InterPro" id="IPR035996">
    <property type="entry name" value="4pyrrol_Methylase_sf"/>
</dbReference>
<gene>
    <name evidence="8" type="primary">rsmD</name>
    <name evidence="6" type="synonym">rsmI</name>
    <name evidence="8" type="ORF">SOCE26_105170</name>
</gene>
<dbReference type="HAMAP" id="MF_01877">
    <property type="entry name" value="16SrRNA_methyltr_I"/>
    <property type="match status" value="1"/>
</dbReference>
<dbReference type="Proteomes" id="UP000238348">
    <property type="component" value="Chromosome"/>
</dbReference>
<evidence type="ECO:0000313" key="9">
    <source>
        <dbReference type="Proteomes" id="UP000238348"/>
    </source>
</evidence>
<feature type="domain" description="Tetrapyrrole methylase" evidence="7">
    <location>
        <begin position="18"/>
        <end position="218"/>
    </location>
</feature>
<sequence>MSSSSDSAQRGAGGRGCLYVVATPIGNLGDITLRAVETLRGVDRILAEDTRRARALLGHLGVAGKPVDRFDAHASEADAARAAARLAEGESIAFMTDAGTPVVSDPGTALVRAAAEAGARVVAIPGPSAVMAAVSASGLVTGGFRFLGFLPRGGRERREALAVATSTPEAVVLFESPRRFNETLAELAERMPGRRAVVARELTKVHEEILSATVAELAAMEREWLGEITLVLGPAEAAAGARPDEEALDARIDRELAQGRRAKHIAEELSVELGLPRREIYARAVARREPRG</sequence>
<dbReference type="Gene3D" id="3.30.950.10">
    <property type="entry name" value="Methyltransferase, Cobalt-precorrin-4 Transmethylase, Domain 2"/>
    <property type="match status" value="1"/>
</dbReference>
<dbReference type="PANTHER" id="PTHR46111">
    <property type="entry name" value="RIBOSOMAL RNA SMALL SUBUNIT METHYLTRANSFERASE I"/>
    <property type="match status" value="1"/>
</dbReference>
<dbReference type="Pfam" id="PF00590">
    <property type="entry name" value="TP_methylase"/>
    <property type="match status" value="1"/>
</dbReference>
<evidence type="ECO:0000256" key="1">
    <source>
        <dbReference type="ARBA" id="ARBA00022490"/>
    </source>
</evidence>
<keyword evidence="1 6" id="KW-0963">Cytoplasm</keyword>
<name>A0A2L0FBX2_SORCE</name>
<dbReference type="OrthoDB" id="9809084at2"/>
<keyword evidence="3 6" id="KW-0489">Methyltransferase</keyword>
<proteinExistence type="inferred from homology"/>
<dbReference type="InterPro" id="IPR014776">
    <property type="entry name" value="4pyrrole_Mease_sub2"/>
</dbReference>
<dbReference type="PIRSF" id="PIRSF005917">
    <property type="entry name" value="MTase_YraL"/>
    <property type="match status" value="1"/>
</dbReference>
<comment type="function">
    <text evidence="6">Catalyzes the 2'-O-methylation of the ribose of cytidine 1402 (C1402) in 16S rRNA.</text>
</comment>
<accession>A0A2L0FBX2</accession>
<evidence type="ECO:0000256" key="2">
    <source>
        <dbReference type="ARBA" id="ARBA00022552"/>
    </source>
</evidence>
<dbReference type="InterPro" id="IPR000878">
    <property type="entry name" value="4pyrrol_Mease"/>
</dbReference>
<evidence type="ECO:0000256" key="4">
    <source>
        <dbReference type="ARBA" id="ARBA00022679"/>
    </source>
</evidence>
<comment type="subcellular location">
    <subcellularLocation>
        <location evidence="6">Cytoplasm</location>
    </subcellularLocation>
</comment>
<dbReference type="InterPro" id="IPR008189">
    <property type="entry name" value="rRNA_ssu_MeTfrase_I"/>
</dbReference>
<comment type="similarity">
    <text evidence="6">Belongs to the methyltransferase superfamily. RsmI family.</text>
</comment>
<comment type="catalytic activity">
    <reaction evidence="6">
        <text>cytidine(1402) in 16S rRNA + S-adenosyl-L-methionine = 2'-O-methylcytidine(1402) in 16S rRNA + S-adenosyl-L-homocysteine + H(+)</text>
        <dbReference type="Rhea" id="RHEA:42924"/>
        <dbReference type="Rhea" id="RHEA-COMP:10285"/>
        <dbReference type="Rhea" id="RHEA-COMP:10286"/>
        <dbReference type="ChEBI" id="CHEBI:15378"/>
        <dbReference type="ChEBI" id="CHEBI:57856"/>
        <dbReference type="ChEBI" id="CHEBI:59789"/>
        <dbReference type="ChEBI" id="CHEBI:74495"/>
        <dbReference type="ChEBI" id="CHEBI:82748"/>
        <dbReference type="EC" id="2.1.1.198"/>
    </reaction>
</comment>
<dbReference type="EC" id="2.1.1.198" evidence="6"/>
<dbReference type="InterPro" id="IPR014777">
    <property type="entry name" value="4pyrrole_Mease_sub1"/>
</dbReference>
<dbReference type="RefSeq" id="WP_104986751.1">
    <property type="nucleotide sequence ID" value="NZ_CP012673.1"/>
</dbReference>
<evidence type="ECO:0000313" key="8">
    <source>
        <dbReference type="EMBL" id="AUX48972.1"/>
    </source>
</evidence>
<evidence type="ECO:0000256" key="3">
    <source>
        <dbReference type="ARBA" id="ARBA00022603"/>
    </source>
</evidence>
<protein>
    <recommendedName>
        <fullName evidence="6">Ribosomal RNA small subunit methyltransferase I</fullName>
        <ecNumber evidence="6">2.1.1.198</ecNumber>
    </recommendedName>
    <alternativeName>
        <fullName evidence="6">16S rRNA 2'-O-ribose C1402 methyltransferase</fullName>
    </alternativeName>
    <alternativeName>
        <fullName evidence="6">rRNA (cytidine-2'-O-)-methyltransferase RsmI</fullName>
    </alternativeName>
</protein>
<dbReference type="GO" id="GO:0070677">
    <property type="term" value="F:rRNA (cytosine-2'-O-)-methyltransferase activity"/>
    <property type="evidence" value="ECO:0007669"/>
    <property type="project" value="UniProtKB-UniRule"/>
</dbReference>
<organism evidence="8 9">
    <name type="scientific">Sorangium cellulosum</name>
    <name type="common">Polyangium cellulosum</name>
    <dbReference type="NCBI Taxonomy" id="56"/>
    <lineage>
        <taxon>Bacteria</taxon>
        <taxon>Pseudomonadati</taxon>
        <taxon>Myxococcota</taxon>
        <taxon>Polyangia</taxon>
        <taxon>Polyangiales</taxon>
        <taxon>Polyangiaceae</taxon>
        <taxon>Sorangium</taxon>
    </lineage>
</organism>
<dbReference type="SUPFAM" id="SSF53790">
    <property type="entry name" value="Tetrapyrrole methylase"/>
    <property type="match status" value="1"/>
</dbReference>
<dbReference type="CDD" id="cd11648">
    <property type="entry name" value="RsmI"/>
    <property type="match status" value="1"/>
</dbReference>
<reference evidence="8 9" key="1">
    <citation type="submission" date="2015-09" db="EMBL/GenBank/DDBJ databases">
        <title>Sorangium comparison.</title>
        <authorList>
            <person name="Zaburannyi N."/>
            <person name="Bunk B."/>
            <person name="Overmann J."/>
            <person name="Mueller R."/>
        </authorList>
    </citation>
    <scope>NUCLEOTIDE SEQUENCE [LARGE SCALE GENOMIC DNA]</scope>
    <source>
        <strain evidence="8 9">So ce26</strain>
    </source>
</reference>